<evidence type="ECO:0000256" key="8">
    <source>
        <dbReference type="ARBA" id="ARBA00022989"/>
    </source>
</evidence>
<keyword evidence="16" id="KW-1185">Reference proteome</keyword>
<dbReference type="InterPro" id="IPR023395">
    <property type="entry name" value="MCP_dom_sf"/>
</dbReference>
<dbReference type="Pfam" id="PF00153">
    <property type="entry name" value="Mito_carr"/>
    <property type="match status" value="3"/>
</dbReference>
<evidence type="ECO:0000313" key="16">
    <source>
        <dbReference type="Proteomes" id="UP001497623"/>
    </source>
</evidence>
<reference evidence="15 16" key="1">
    <citation type="submission" date="2024-05" db="EMBL/GenBank/DDBJ databases">
        <authorList>
            <person name="Wallberg A."/>
        </authorList>
    </citation>
    <scope>NUCLEOTIDE SEQUENCE [LARGE SCALE GENOMIC DNA]</scope>
</reference>
<feature type="repeat" description="Solcar" evidence="13">
    <location>
        <begin position="51"/>
        <end position="135"/>
    </location>
</feature>
<evidence type="ECO:0000256" key="10">
    <source>
        <dbReference type="ARBA" id="ARBA00023136"/>
    </source>
</evidence>
<dbReference type="FunFam" id="1.50.40.10:FF:000005">
    <property type="entry name" value="Mitochondrial phosphate carrier protein 2"/>
    <property type="match status" value="1"/>
</dbReference>
<protein>
    <recommendedName>
        <fullName evidence="11">Phosphate carrier protein, mitochondrial</fullName>
    </recommendedName>
</protein>
<dbReference type="PANTHER" id="PTHR45671:SF10">
    <property type="entry name" value="SOLUTE CARRIER FAMILY 25 MEMBER 3"/>
    <property type="match status" value="1"/>
</dbReference>
<evidence type="ECO:0000256" key="2">
    <source>
        <dbReference type="ARBA" id="ARBA00006375"/>
    </source>
</evidence>
<dbReference type="PROSITE" id="PS50920">
    <property type="entry name" value="SOLCAR"/>
    <property type="match status" value="3"/>
</dbReference>
<dbReference type="PANTHER" id="PTHR45671">
    <property type="entry name" value="SOLUTE CARRIER FAMILY 25 (MITOCHONDRIAL CARRIER PHOSPHATE CARRIER), MEMBER 3, LIKE-RELATED-RELATED"/>
    <property type="match status" value="1"/>
</dbReference>
<evidence type="ECO:0000256" key="4">
    <source>
        <dbReference type="ARBA" id="ARBA00022692"/>
    </source>
</evidence>
<comment type="caution">
    <text evidence="15">The sequence shown here is derived from an EMBL/GenBank/DDBJ whole genome shotgun (WGS) entry which is preliminary data.</text>
</comment>
<gene>
    <name evidence="15" type="ORF">MNOR_LOCUS6498</name>
</gene>
<evidence type="ECO:0000256" key="7">
    <source>
        <dbReference type="ARBA" id="ARBA00022946"/>
    </source>
</evidence>
<dbReference type="EMBL" id="CAXKWB010002692">
    <property type="protein sequence ID" value="CAL4067444.1"/>
    <property type="molecule type" value="Genomic_DNA"/>
</dbReference>
<keyword evidence="8" id="KW-1133">Transmembrane helix</keyword>
<feature type="repeat" description="Solcar" evidence="13">
    <location>
        <begin position="148"/>
        <end position="232"/>
    </location>
</feature>
<evidence type="ECO:0000256" key="13">
    <source>
        <dbReference type="PROSITE-ProRule" id="PRU00282"/>
    </source>
</evidence>
<keyword evidence="7" id="KW-0809">Transit peptide</keyword>
<evidence type="ECO:0000256" key="5">
    <source>
        <dbReference type="ARBA" id="ARBA00022737"/>
    </source>
</evidence>
<dbReference type="InterPro" id="IPR044677">
    <property type="entry name" value="SLC25A3/Pic2/Mir1-like"/>
</dbReference>
<evidence type="ECO:0000256" key="1">
    <source>
        <dbReference type="ARBA" id="ARBA00004448"/>
    </source>
</evidence>
<evidence type="ECO:0000256" key="11">
    <source>
        <dbReference type="ARBA" id="ARBA00024240"/>
    </source>
</evidence>
<evidence type="ECO:0000256" key="12">
    <source>
        <dbReference type="ARBA" id="ARBA00054508"/>
    </source>
</evidence>
<dbReference type="GO" id="GO:1990547">
    <property type="term" value="P:mitochondrial phosphate ion transmembrane transport"/>
    <property type="evidence" value="ECO:0007669"/>
    <property type="project" value="InterPro"/>
</dbReference>
<dbReference type="SUPFAM" id="SSF103506">
    <property type="entry name" value="Mitochondrial carrier"/>
    <property type="match status" value="1"/>
</dbReference>
<comment type="similarity">
    <text evidence="2 14">Belongs to the mitochondrial carrier (TC 2.A.29) family.</text>
</comment>
<dbReference type="GO" id="GO:0005315">
    <property type="term" value="F:phosphate transmembrane transporter activity"/>
    <property type="evidence" value="ECO:0007669"/>
    <property type="project" value="InterPro"/>
</dbReference>
<dbReference type="InterPro" id="IPR018108">
    <property type="entry name" value="MCP_transmembrane"/>
</dbReference>
<evidence type="ECO:0000256" key="6">
    <source>
        <dbReference type="ARBA" id="ARBA00022792"/>
    </source>
</evidence>
<dbReference type="AlphaFoldDB" id="A0AAV2Q1W3"/>
<sequence length="351" mass="38341">MFSLWETAKNSPFARPAATVECDAPQKELVKGRKIAAADAEEYSCEYGSGKYYALCGFGGLLSCGLTHTAVVPLDLVKCRIQVDPDKYKGVINGFKVSIKEGGVRSLGLGWAPTFFGYSMQGVCKFGFYEVFKILYGDLIGEENAFLYRTSLYLAASASAEFFADIALSPMEACKVRIQTMPGFATTLRAGFPIILNNEGLNGFYKGLVPLWSRQIPYTMMKFACFERTVEALYSHVVPKPRDQCSKSEQLVVTFAAGYIAGVFCAIVSHPADTIVSKLNQKSGSTAMGVAKELGFAGLWKGLFPRIIMIGTLTALQWFIYDAVKVTLGLPRPPPPGMPESLRLKLEAKQA</sequence>
<evidence type="ECO:0000256" key="3">
    <source>
        <dbReference type="ARBA" id="ARBA00022448"/>
    </source>
</evidence>
<dbReference type="Proteomes" id="UP001497623">
    <property type="component" value="Unassembled WGS sequence"/>
</dbReference>
<keyword evidence="3 14" id="KW-0813">Transport</keyword>
<keyword evidence="10 13" id="KW-0472">Membrane</keyword>
<keyword evidence="4 13" id="KW-0812">Transmembrane</keyword>
<keyword evidence="6" id="KW-0999">Mitochondrion inner membrane</keyword>
<proteinExistence type="inferred from homology"/>
<evidence type="ECO:0000256" key="9">
    <source>
        <dbReference type="ARBA" id="ARBA00023128"/>
    </source>
</evidence>
<dbReference type="GO" id="GO:0005743">
    <property type="term" value="C:mitochondrial inner membrane"/>
    <property type="evidence" value="ECO:0007669"/>
    <property type="project" value="UniProtKB-SubCell"/>
</dbReference>
<accession>A0AAV2Q1W3</accession>
<keyword evidence="5" id="KW-0677">Repeat</keyword>
<keyword evidence="9" id="KW-0496">Mitochondrion</keyword>
<evidence type="ECO:0000313" key="15">
    <source>
        <dbReference type="EMBL" id="CAL4067444.1"/>
    </source>
</evidence>
<name>A0AAV2Q1W3_MEGNR</name>
<comment type="function">
    <text evidence="12">Transport of phosphate groups from the cytosol to the mitochondrial matrix.</text>
</comment>
<evidence type="ECO:0000256" key="14">
    <source>
        <dbReference type="RuleBase" id="RU000488"/>
    </source>
</evidence>
<feature type="repeat" description="Solcar" evidence="13">
    <location>
        <begin position="249"/>
        <end position="327"/>
    </location>
</feature>
<comment type="subcellular location">
    <subcellularLocation>
        <location evidence="1">Mitochondrion inner membrane</location>
        <topology evidence="1">Multi-pass membrane protein</topology>
    </subcellularLocation>
</comment>
<organism evidence="15 16">
    <name type="scientific">Meganyctiphanes norvegica</name>
    <name type="common">Northern krill</name>
    <name type="synonym">Thysanopoda norvegica</name>
    <dbReference type="NCBI Taxonomy" id="48144"/>
    <lineage>
        <taxon>Eukaryota</taxon>
        <taxon>Metazoa</taxon>
        <taxon>Ecdysozoa</taxon>
        <taxon>Arthropoda</taxon>
        <taxon>Crustacea</taxon>
        <taxon>Multicrustacea</taxon>
        <taxon>Malacostraca</taxon>
        <taxon>Eumalacostraca</taxon>
        <taxon>Eucarida</taxon>
        <taxon>Euphausiacea</taxon>
        <taxon>Euphausiidae</taxon>
        <taxon>Meganyctiphanes</taxon>
    </lineage>
</organism>
<dbReference type="Gene3D" id="1.50.40.10">
    <property type="entry name" value="Mitochondrial carrier domain"/>
    <property type="match status" value="1"/>
</dbReference>